<proteinExistence type="predicted"/>
<evidence type="ECO:0000313" key="1">
    <source>
        <dbReference type="EMBL" id="VFS47342.1"/>
    </source>
</evidence>
<dbReference type="InterPro" id="IPR010137">
    <property type="entry name" value="Lipid_A_LpxA"/>
</dbReference>
<sequence length="81" mass="8612">MDCLIGDATVMGDHSGLAGHVNIDEGAQLGLMCAVHQFCIVGAHAQIADQSCVVQDVPPFVCAIGKPRLSLRFLTVCRRFS</sequence>
<dbReference type="PANTHER" id="PTHR43480">
    <property type="entry name" value="ACYL-[ACYL-CARRIER-PROTEIN]--UDP-N-ACETYLGLUCOSAMINE O-ACYLTRANSFERASE"/>
    <property type="match status" value="1"/>
</dbReference>
<accession>A0A484ZFT4</accession>
<reference evidence="1 2" key="1">
    <citation type="submission" date="2019-03" db="EMBL/GenBank/DDBJ databases">
        <authorList>
            <consortium name="Pathogen Informatics"/>
        </authorList>
    </citation>
    <scope>NUCLEOTIDE SEQUENCE [LARGE SCALE GENOMIC DNA]</scope>
    <source>
        <strain evidence="1 2">NCTC12282</strain>
    </source>
</reference>
<dbReference type="AlphaFoldDB" id="A0A484ZFT4"/>
<dbReference type="GO" id="GO:0008610">
    <property type="term" value="P:lipid biosynthetic process"/>
    <property type="evidence" value="ECO:0007669"/>
    <property type="project" value="InterPro"/>
</dbReference>
<dbReference type="Gene3D" id="2.160.10.10">
    <property type="entry name" value="Hexapeptide repeat proteins"/>
    <property type="match status" value="1"/>
</dbReference>
<dbReference type="EMBL" id="CAADJA010000002">
    <property type="protein sequence ID" value="VFS47342.1"/>
    <property type="molecule type" value="Genomic_DNA"/>
</dbReference>
<keyword evidence="1" id="KW-0012">Acyltransferase</keyword>
<protein>
    <submittedName>
        <fullName evidence="1">Acyl-[acyl-carrier-protein]--UDP-N-acetylglucosamine O-acyltransferase</fullName>
        <ecNumber evidence="1">2.3.1.129</ecNumber>
    </submittedName>
</protein>
<dbReference type="SUPFAM" id="SSF51161">
    <property type="entry name" value="Trimeric LpxA-like enzymes"/>
    <property type="match status" value="1"/>
</dbReference>
<gene>
    <name evidence="1" type="primary">lpxA_3</name>
    <name evidence="1" type="ORF">NCTC12282_02277</name>
</gene>
<organism evidence="1 2">
    <name type="scientific">Budvicia aquatica</name>
    <dbReference type="NCBI Taxonomy" id="82979"/>
    <lineage>
        <taxon>Bacteria</taxon>
        <taxon>Pseudomonadati</taxon>
        <taxon>Pseudomonadota</taxon>
        <taxon>Gammaproteobacteria</taxon>
        <taxon>Enterobacterales</taxon>
        <taxon>Budviciaceae</taxon>
        <taxon>Budvicia</taxon>
    </lineage>
</organism>
<dbReference type="GO" id="GO:0008780">
    <property type="term" value="F:acyl-[acyl-carrier-protein]-UDP-N-acetylglucosamine O-acyltransferase activity"/>
    <property type="evidence" value="ECO:0007669"/>
    <property type="project" value="UniProtKB-EC"/>
</dbReference>
<dbReference type="PANTHER" id="PTHR43480:SF1">
    <property type="entry name" value="ACYL-[ACYL-CARRIER-PROTEIN]--UDP-N-ACETYLGLUCOSAMINE O-ACYLTRANSFERASE, MITOCHONDRIAL-RELATED"/>
    <property type="match status" value="1"/>
</dbReference>
<name>A0A484ZFT4_9GAMM</name>
<dbReference type="Proteomes" id="UP000373449">
    <property type="component" value="Unassembled WGS sequence"/>
</dbReference>
<evidence type="ECO:0000313" key="2">
    <source>
        <dbReference type="Proteomes" id="UP000373449"/>
    </source>
</evidence>
<dbReference type="InterPro" id="IPR011004">
    <property type="entry name" value="Trimer_LpxA-like_sf"/>
</dbReference>
<dbReference type="EC" id="2.3.1.129" evidence="1"/>
<keyword evidence="1" id="KW-0808">Transferase</keyword>